<feature type="signal peptide" evidence="2">
    <location>
        <begin position="1"/>
        <end position="29"/>
    </location>
</feature>
<evidence type="ECO:0000313" key="4">
    <source>
        <dbReference type="Proteomes" id="UP001279734"/>
    </source>
</evidence>
<organism evidence="3 4">
    <name type="scientific">Nepenthes gracilis</name>
    <name type="common">Slender pitcher plant</name>
    <dbReference type="NCBI Taxonomy" id="150966"/>
    <lineage>
        <taxon>Eukaryota</taxon>
        <taxon>Viridiplantae</taxon>
        <taxon>Streptophyta</taxon>
        <taxon>Embryophyta</taxon>
        <taxon>Tracheophyta</taxon>
        <taxon>Spermatophyta</taxon>
        <taxon>Magnoliopsida</taxon>
        <taxon>eudicotyledons</taxon>
        <taxon>Gunneridae</taxon>
        <taxon>Pentapetalae</taxon>
        <taxon>Caryophyllales</taxon>
        <taxon>Nepenthaceae</taxon>
        <taxon>Nepenthes</taxon>
    </lineage>
</organism>
<evidence type="ECO:0000256" key="2">
    <source>
        <dbReference type="SAM" id="SignalP"/>
    </source>
</evidence>
<proteinExistence type="predicted"/>
<accession>A0AAD3RX07</accession>
<reference evidence="3" key="1">
    <citation type="submission" date="2023-05" db="EMBL/GenBank/DDBJ databases">
        <title>Nepenthes gracilis genome sequencing.</title>
        <authorList>
            <person name="Fukushima K."/>
        </authorList>
    </citation>
    <scope>NUCLEOTIDE SEQUENCE</scope>
    <source>
        <strain evidence="3">SING2019-196</strain>
    </source>
</reference>
<evidence type="ECO:0000313" key="3">
    <source>
        <dbReference type="EMBL" id="GMH00752.1"/>
    </source>
</evidence>
<keyword evidence="1" id="KW-0472">Membrane</keyword>
<keyword evidence="2" id="KW-0732">Signal</keyword>
<comment type="caution">
    <text evidence="3">The sequence shown here is derived from an EMBL/GenBank/DDBJ whole genome shotgun (WGS) entry which is preliminary data.</text>
</comment>
<dbReference type="AlphaFoldDB" id="A0AAD3RX07"/>
<feature type="chain" id="PRO_5042073280" evidence="2">
    <location>
        <begin position="30"/>
        <end position="90"/>
    </location>
</feature>
<name>A0AAD3RX07_NEPGR</name>
<feature type="transmembrane region" description="Helical" evidence="1">
    <location>
        <begin position="60"/>
        <end position="79"/>
    </location>
</feature>
<protein>
    <submittedName>
        <fullName evidence="3">Uncharacterized protein</fullName>
    </submittedName>
</protein>
<gene>
    <name evidence="3" type="ORF">Nepgr_002591</name>
</gene>
<sequence>MPIAGLPIVAVQLLGCKVLLLAASAEVQGYFDAIAGADLAKPCWSRPECLLCSSWGLIRWISPLVAVLPFVMMHLLAMYEGDTAGRCSRV</sequence>
<dbReference type="Proteomes" id="UP001279734">
    <property type="component" value="Unassembled WGS sequence"/>
</dbReference>
<keyword evidence="1" id="KW-1133">Transmembrane helix</keyword>
<keyword evidence="1" id="KW-0812">Transmembrane</keyword>
<dbReference type="EMBL" id="BSYO01000002">
    <property type="protein sequence ID" value="GMH00752.1"/>
    <property type="molecule type" value="Genomic_DNA"/>
</dbReference>
<evidence type="ECO:0000256" key="1">
    <source>
        <dbReference type="SAM" id="Phobius"/>
    </source>
</evidence>
<keyword evidence="4" id="KW-1185">Reference proteome</keyword>